<evidence type="ECO:0000313" key="1">
    <source>
        <dbReference type="EMBL" id="CDQ09323.1"/>
    </source>
</evidence>
<organism evidence="1">
    <name type="scientific">Acidithiobacillus ferrivorans</name>
    <dbReference type="NCBI Taxonomy" id="160808"/>
    <lineage>
        <taxon>Bacteria</taxon>
        <taxon>Pseudomonadati</taxon>
        <taxon>Pseudomonadota</taxon>
        <taxon>Acidithiobacillia</taxon>
        <taxon>Acidithiobacillales</taxon>
        <taxon>Acidithiobacillaceae</taxon>
        <taxon>Acidithiobacillus</taxon>
    </lineage>
</organism>
<dbReference type="AlphaFoldDB" id="A0A060UR93"/>
<proteinExistence type="predicted"/>
<protein>
    <submittedName>
        <fullName evidence="1">Uncharacterized protein</fullName>
    </submittedName>
</protein>
<dbReference type="EMBL" id="CCCS020000020">
    <property type="protein sequence ID" value="CDQ09323.1"/>
    <property type="molecule type" value="Genomic_DNA"/>
</dbReference>
<reference evidence="1" key="1">
    <citation type="submission" date="2014-03" db="EMBL/GenBank/DDBJ databases">
        <authorList>
            <person name="Genoscope - CEA"/>
        </authorList>
    </citation>
    <scope>NUCLEOTIDE SEQUENCE [LARGE SCALE GENOMIC DNA]</scope>
    <source>
        <strain evidence="1">CF27</strain>
    </source>
</reference>
<reference evidence="1" key="2">
    <citation type="submission" date="2014-07" db="EMBL/GenBank/DDBJ databases">
        <title>Initial genome analysis of the psychrotolerant acidophile Acidithiobacillus ferrivorans CF27: insights into iron and sulfur oxidation pathways and into biofilm formation.</title>
        <authorList>
            <person name="Talla E."/>
            <person name="Hedrich S."/>
            <person name="Mangenot S."/>
            <person name="Ji B."/>
            <person name="Johnson D.B."/>
            <person name="Barbe V."/>
            <person name="Bonnefoy V."/>
        </authorList>
    </citation>
    <scope>NUCLEOTIDE SEQUENCE [LARGE SCALE GENOMIC DNA]</scope>
    <source>
        <strain evidence="1">CF27</strain>
    </source>
</reference>
<accession>A0A060UR93</accession>
<comment type="caution">
    <text evidence="1">The sequence shown here is derived from an EMBL/GenBank/DDBJ whole genome shotgun (WGS) entry which is preliminary data.</text>
</comment>
<gene>
    <name evidence="1" type="ORF">AFERRI_270004</name>
</gene>
<name>A0A060UR93_9PROT</name>
<sequence length="39" mass="4234">MLLPLADVPTVKMINGEGFSFNDMVTWRASFVSMAAQSA</sequence>